<dbReference type="Proteomes" id="UP000750502">
    <property type="component" value="Unassembled WGS sequence"/>
</dbReference>
<dbReference type="EMBL" id="JADFTT010000143">
    <property type="protein sequence ID" value="KAG5766799.1"/>
    <property type="molecule type" value="Genomic_DNA"/>
</dbReference>
<protein>
    <submittedName>
        <fullName evidence="1">Uncharacterized protein</fullName>
    </submittedName>
</protein>
<name>A0A9P7I3J3_9HYPO</name>
<organism evidence="1 2">
    <name type="scientific">Fusarium xylarioides</name>
    <dbReference type="NCBI Taxonomy" id="221167"/>
    <lineage>
        <taxon>Eukaryota</taxon>
        <taxon>Fungi</taxon>
        <taxon>Dikarya</taxon>
        <taxon>Ascomycota</taxon>
        <taxon>Pezizomycotina</taxon>
        <taxon>Sordariomycetes</taxon>
        <taxon>Hypocreomycetidae</taxon>
        <taxon>Hypocreales</taxon>
        <taxon>Nectriaceae</taxon>
        <taxon>Fusarium</taxon>
        <taxon>Fusarium fujikuroi species complex</taxon>
    </lineage>
</organism>
<sequence>MASLDHIATVFKDYTYNEAAGFEGIKGVPCLGCVSHIDLDVRCVCVALANNTCVLCNHKRKVCGSIPPQLLGAAQYYWNFVVSRARRDSKLGFGRKLSPALSGHELWQIRRALDDCGPAWRELEMHLMNKNNLNILAMQESIANREILTISLLQSAGIIGSREELQRRIATAQPPHTRPSGSVRILLDKFHLLSASYRLTVPLCEEHKFDSLPRSFPFTVISRFLISDPAAPRCSVVHSGGMPVFDGQEGLQPST</sequence>
<comment type="caution">
    <text evidence="1">The sequence shown here is derived from an EMBL/GenBank/DDBJ whole genome shotgun (WGS) entry which is preliminary data.</text>
</comment>
<evidence type="ECO:0000313" key="2">
    <source>
        <dbReference type="Proteomes" id="UP000750502"/>
    </source>
</evidence>
<dbReference type="AlphaFoldDB" id="A0A9P7I3J3"/>
<evidence type="ECO:0000313" key="1">
    <source>
        <dbReference type="EMBL" id="KAG5766799.1"/>
    </source>
</evidence>
<accession>A0A9P7I3J3</accession>
<reference evidence="1" key="1">
    <citation type="journal article" date="2020" name="bioRxiv">
        <title>Historical genomics reveals the evolutionary mechanisms behind multiple outbreaks of the host-specific coffee wilt pathogen Fusarium xylarioides.</title>
        <authorList>
            <person name="Peck D."/>
            <person name="Nowell R.W."/>
            <person name="Flood J."/>
            <person name="Ryan M.J."/>
            <person name="Barraclough T.G."/>
        </authorList>
    </citation>
    <scope>NUCLEOTIDE SEQUENCE</scope>
    <source>
        <strain evidence="1">IMI 127659i</strain>
    </source>
</reference>
<gene>
    <name evidence="1" type="ORF">H9Q72_005171</name>
</gene>
<reference evidence="1" key="2">
    <citation type="submission" date="2020-10" db="EMBL/GenBank/DDBJ databases">
        <authorList>
            <person name="Peck L.D."/>
            <person name="Nowell R.W."/>
            <person name="Flood J."/>
            <person name="Ryan M.J."/>
            <person name="Barraclough T.G."/>
        </authorList>
    </citation>
    <scope>NUCLEOTIDE SEQUENCE</scope>
    <source>
        <strain evidence="1">IMI 127659i</strain>
    </source>
</reference>
<keyword evidence="2" id="KW-1185">Reference proteome</keyword>
<proteinExistence type="predicted"/>
<dbReference type="OrthoDB" id="4850838at2759"/>